<keyword evidence="1 4" id="KW-0489">Methyltransferase</keyword>
<dbReference type="PANTHER" id="PTHR30481">
    <property type="entry name" value="DNA ADENINE METHYLASE"/>
    <property type="match status" value="1"/>
</dbReference>
<evidence type="ECO:0000313" key="5">
    <source>
        <dbReference type="Proteomes" id="UP000190395"/>
    </source>
</evidence>
<evidence type="ECO:0000313" key="4">
    <source>
        <dbReference type="EMBL" id="SJZ72124.1"/>
    </source>
</evidence>
<dbReference type="RefSeq" id="WP_078930792.1">
    <property type="nucleotide sequence ID" value="NZ_FUXC01000005.1"/>
</dbReference>
<accession>A0A1T4MZ46</accession>
<organism evidence="4 5">
    <name type="scientific">Treponema berlinense</name>
    <dbReference type="NCBI Taxonomy" id="225004"/>
    <lineage>
        <taxon>Bacteria</taxon>
        <taxon>Pseudomonadati</taxon>
        <taxon>Spirochaetota</taxon>
        <taxon>Spirochaetia</taxon>
        <taxon>Spirochaetales</taxon>
        <taxon>Treponemataceae</taxon>
        <taxon>Treponema</taxon>
    </lineage>
</organism>
<dbReference type="GeneID" id="303367286"/>
<dbReference type="GO" id="GO:0006298">
    <property type="term" value="P:mismatch repair"/>
    <property type="evidence" value="ECO:0007669"/>
    <property type="project" value="TreeGrafter"/>
</dbReference>
<dbReference type="Pfam" id="PF02086">
    <property type="entry name" value="MethyltransfD12"/>
    <property type="match status" value="1"/>
</dbReference>
<dbReference type="Proteomes" id="UP000190395">
    <property type="component" value="Unassembled WGS sequence"/>
</dbReference>
<dbReference type="GO" id="GO:1904047">
    <property type="term" value="F:S-adenosyl-L-methionine binding"/>
    <property type="evidence" value="ECO:0007669"/>
    <property type="project" value="TreeGrafter"/>
</dbReference>
<reference evidence="4 5" key="1">
    <citation type="submission" date="2017-02" db="EMBL/GenBank/DDBJ databases">
        <authorList>
            <person name="Peterson S.W."/>
        </authorList>
    </citation>
    <scope>NUCLEOTIDE SEQUENCE [LARGE SCALE GENOMIC DNA]</scope>
    <source>
        <strain evidence="4 5">ATCC BAA-909</strain>
    </source>
</reference>
<keyword evidence="3" id="KW-0949">S-adenosyl-L-methionine</keyword>
<dbReference type="InterPro" id="IPR012327">
    <property type="entry name" value="MeTrfase_D12"/>
</dbReference>
<dbReference type="OrthoDB" id="9805629at2"/>
<dbReference type="PRINTS" id="PR00505">
    <property type="entry name" value="D12N6MTFRASE"/>
</dbReference>
<dbReference type="SUPFAM" id="SSF53335">
    <property type="entry name" value="S-adenosyl-L-methionine-dependent methyltransferases"/>
    <property type="match status" value="1"/>
</dbReference>
<dbReference type="GO" id="GO:0043565">
    <property type="term" value="F:sequence-specific DNA binding"/>
    <property type="evidence" value="ECO:0007669"/>
    <property type="project" value="TreeGrafter"/>
</dbReference>
<dbReference type="Gene3D" id="3.40.50.150">
    <property type="entry name" value="Vaccinia Virus protein VP39"/>
    <property type="match status" value="2"/>
</dbReference>
<name>A0A1T4MZ46_9SPIR</name>
<dbReference type="STRING" id="225004.SAMN02745152_01034"/>
<sequence>MTINELQPSLFPEFDMVNKKKSIVNVASVPQRSPFRYPGGKTWLIPIARKWFSSASDNAELIEPFAGGGIISLTAAAENYFNHIIMTELDEDVAAVWETIFSEKDYDWLSNKILNFIVTPENINEVELHANEGTKERAFSTIVRNRTNHGGILAKGSGKIKTGEGGKGLSSRWYPETLVRRITEANKLRDKIQFINEDAFNIMRQQQNNSNAYFFIDPPYTIAGRRLYNLFDVDHRQIFEIISKLQGHFLLTYDDTTEIRNFAEEFSLSYKTIPMQTTHLIKKEELLISDNFEWFDDKKCQYA</sequence>
<evidence type="ECO:0000256" key="2">
    <source>
        <dbReference type="ARBA" id="ARBA00022679"/>
    </source>
</evidence>
<dbReference type="PANTHER" id="PTHR30481:SF2">
    <property type="entry name" value="SITE-SPECIFIC DNA-METHYLTRANSFERASE (ADENINE-SPECIFIC)"/>
    <property type="match status" value="1"/>
</dbReference>
<keyword evidence="5" id="KW-1185">Reference proteome</keyword>
<dbReference type="GO" id="GO:0009307">
    <property type="term" value="P:DNA restriction-modification system"/>
    <property type="evidence" value="ECO:0007669"/>
    <property type="project" value="InterPro"/>
</dbReference>
<protein>
    <submittedName>
        <fullName evidence="4">DNA adenine methylase</fullName>
    </submittedName>
</protein>
<dbReference type="InterPro" id="IPR029063">
    <property type="entry name" value="SAM-dependent_MTases_sf"/>
</dbReference>
<keyword evidence="2" id="KW-0808">Transferase</keyword>
<dbReference type="EMBL" id="FUXC01000005">
    <property type="protein sequence ID" value="SJZ72124.1"/>
    <property type="molecule type" value="Genomic_DNA"/>
</dbReference>
<gene>
    <name evidence="4" type="ORF">SAMN02745152_01034</name>
</gene>
<evidence type="ECO:0000256" key="1">
    <source>
        <dbReference type="ARBA" id="ARBA00022603"/>
    </source>
</evidence>
<dbReference type="AlphaFoldDB" id="A0A1T4MZ46"/>
<dbReference type="GO" id="GO:0032259">
    <property type="term" value="P:methylation"/>
    <property type="evidence" value="ECO:0007669"/>
    <property type="project" value="UniProtKB-KW"/>
</dbReference>
<dbReference type="GO" id="GO:0009007">
    <property type="term" value="F:site-specific DNA-methyltransferase (adenine-specific) activity"/>
    <property type="evidence" value="ECO:0007669"/>
    <property type="project" value="UniProtKB-EC"/>
</dbReference>
<evidence type="ECO:0000256" key="3">
    <source>
        <dbReference type="ARBA" id="ARBA00022691"/>
    </source>
</evidence>
<proteinExistence type="predicted"/>